<proteinExistence type="predicted"/>
<dbReference type="Proteomes" id="UP001317259">
    <property type="component" value="Unassembled WGS sequence"/>
</dbReference>
<protein>
    <submittedName>
        <fullName evidence="2">Glyoxalase/bleomycin resistance/dioxygenase family protein</fullName>
    </submittedName>
</protein>
<dbReference type="SUPFAM" id="SSF54593">
    <property type="entry name" value="Glyoxalase/Bleomycin resistance protein/Dihydroxybiphenyl dioxygenase"/>
    <property type="match status" value="1"/>
</dbReference>
<evidence type="ECO:0000313" key="2">
    <source>
        <dbReference type="EMBL" id="MCK2218791.1"/>
    </source>
</evidence>
<dbReference type="RefSeq" id="WP_242383236.1">
    <property type="nucleotide sequence ID" value="NZ_JAKRKC020000002.1"/>
</dbReference>
<dbReference type="EMBL" id="JAKRKC020000002">
    <property type="protein sequence ID" value="MCK2218791.1"/>
    <property type="molecule type" value="Genomic_DNA"/>
</dbReference>
<sequence>MPHHSRLCRIVIDVEERHHADELAFWQAATGTALTHYAEFPEFHGALLGSGEFGLLLQRSGEGPARVHLDIHTDDLDAEVARLERLGATRVRHVEDRWWIMRDPAGLPFCVVPEPPGALHEGNAQRWDDQDA</sequence>
<organism evidence="2 3">
    <name type="scientific">Actinomadura luzonensis</name>
    <dbReference type="NCBI Taxonomy" id="2805427"/>
    <lineage>
        <taxon>Bacteria</taxon>
        <taxon>Bacillati</taxon>
        <taxon>Actinomycetota</taxon>
        <taxon>Actinomycetes</taxon>
        <taxon>Streptosporangiales</taxon>
        <taxon>Thermomonosporaceae</taxon>
        <taxon>Actinomadura</taxon>
    </lineage>
</organism>
<feature type="domain" description="Glyoxalase-like" evidence="1">
    <location>
        <begin position="10"/>
        <end position="112"/>
    </location>
</feature>
<name>A0ABT0G3T8_9ACTN</name>
<evidence type="ECO:0000313" key="3">
    <source>
        <dbReference type="Proteomes" id="UP001317259"/>
    </source>
</evidence>
<evidence type="ECO:0000259" key="1">
    <source>
        <dbReference type="Pfam" id="PF18029"/>
    </source>
</evidence>
<comment type="caution">
    <text evidence="2">The sequence shown here is derived from an EMBL/GenBank/DDBJ whole genome shotgun (WGS) entry which is preliminary data.</text>
</comment>
<reference evidence="2 3" key="1">
    <citation type="submission" date="2022-04" db="EMBL/GenBank/DDBJ databases">
        <title>Genome draft of Actinomadura sp. ATCC 31491.</title>
        <authorList>
            <person name="Shi X."/>
            <person name="Du Y."/>
        </authorList>
    </citation>
    <scope>NUCLEOTIDE SEQUENCE [LARGE SCALE GENOMIC DNA]</scope>
    <source>
        <strain evidence="2 3">ATCC 31491</strain>
    </source>
</reference>
<dbReference type="PANTHER" id="PTHR35908">
    <property type="entry name" value="HYPOTHETICAL FUSION PROTEIN"/>
    <property type="match status" value="1"/>
</dbReference>
<accession>A0ABT0G3T8</accession>
<dbReference type="PANTHER" id="PTHR35908:SF1">
    <property type="entry name" value="CONSERVED PROTEIN"/>
    <property type="match status" value="1"/>
</dbReference>
<gene>
    <name evidence="2" type="ORF">MF672_034095</name>
</gene>
<dbReference type="Pfam" id="PF18029">
    <property type="entry name" value="Glyoxalase_6"/>
    <property type="match status" value="1"/>
</dbReference>
<dbReference type="Gene3D" id="3.10.180.10">
    <property type="entry name" value="2,3-Dihydroxybiphenyl 1,2-Dioxygenase, domain 1"/>
    <property type="match status" value="1"/>
</dbReference>
<dbReference type="InterPro" id="IPR029068">
    <property type="entry name" value="Glyas_Bleomycin-R_OHBP_Dase"/>
</dbReference>
<dbReference type="InterPro" id="IPR041581">
    <property type="entry name" value="Glyoxalase_6"/>
</dbReference>
<keyword evidence="3" id="KW-1185">Reference proteome</keyword>